<evidence type="ECO:0000313" key="2">
    <source>
        <dbReference type="EMBL" id="KAF9480766.1"/>
    </source>
</evidence>
<dbReference type="Proteomes" id="UP000807469">
    <property type="component" value="Unassembled WGS sequence"/>
</dbReference>
<feature type="region of interest" description="Disordered" evidence="1">
    <location>
        <begin position="163"/>
        <end position="205"/>
    </location>
</feature>
<organism evidence="2 3">
    <name type="scientific">Pholiota conissans</name>
    <dbReference type="NCBI Taxonomy" id="109636"/>
    <lineage>
        <taxon>Eukaryota</taxon>
        <taxon>Fungi</taxon>
        <taxon>Dikarya</taxon>
        <taxon>Basidiomycota</taxon>
        <taxon>Agaricomycotina</taxon>
        <taxon>Agaricomycetes</taxon>
        <taxon>Agaricomycetidae</taxon>
        <taxon>Agaricales</taxon>
        <taxon>Agaricineae</taxon>
        <taxon>Strophariaceae</taxon>
        <taxon>Pholiota</taxon>
    </lineage>
</organism>
<evidence type="ECO:0000256" key="1">
    <source>
        <dbReference type="SAM" id="MobiDB-lite"/>
    </source>
</evidence>
<comment type="caution">
    <text evidence="2">The sequence shown here is derived from an EMBL/GenBank/DDBJ whole genome shotgun (WGS) entry which is preliminary data.</text>
</comment>
<gene>
    <name evidence="2" type="ORF">BDN70DRAFT_893911</name>
</gene>
<feature type="compositionally biased region" description="Basic and acidic residues" evidence="1">
    <location>
        <begin position="34"/>
        <end position="44"/>
    </location>
</feature>
<proteinExistence type="predicted"/>
<evidence type="ECO:0000313" key="3">
    <source>
        <dbReference type="Proteomes" id="UP000807469"/>
    </source>
</evidence>
<feature type="region of interest" description="Disordered" evidence="1">
    <location>
        <begin position="34"/>
        <end position="53"/>
    </location>
</feature>
<dbReference type="EMBL" id="MU155189">
    <property type="protein sequence ID" value="KAF9480766.1"/>
    <property type="molecule type" value="Genomic_DNA"/>
</dbReference>
<reference evidence="2" key="1">
    <citation type="submission" date="2020-11" db="EMBL/GenBank/DDBJ databases">
        <authorList>
            <consortium name="DOE Joint Genome Institute"/>
            <person name="Ahrendt S."/>
            <person name="Riley R."/>
            <person name="Andreopoulos W."/>
            <person name="Labutti K."/>
            <person name="Pangilinan J."/>
            <person name="Ruiz-Duenas F.J."/>
            <person name="Barrasa J.M."/>
            <person name="Sanchez-Garcia M."/>
            <person name="Camarero S."/>
            <person name="Miyauchi S."/>
            <person name="Serrano A."/>
            <person name="Linde D."/>
            <person name="Babiker R."/>
            <person name="Drula E."/>
            <person name="Ayuso-Fernandez I."/>
            <person name="Pacheco R."/>
            <person name="Padilla G."/>
            <person name="Ferreira P."/>
            <person name="Barriuso J."/>
            <person name="Kellner H."/>
            <person name="Castanera R."/>
            <person name="Alfaro M."/>
            <person name="Ramirez L."/>
            <person name="Pisabarro A.G."/>
            <person name="Kuo A."/>
            <person name="Tritt A."/>
            <person name="Lipzen A."/>
            <person name="He G."/>
            <person name="Yan M."/>
            <person name="Ng V."/>
            <person name="Cullen D."/>
            <person name="Martin F."/>
            <person name="Rosso M.-N."/>
            <person name="Henrissat B."/>
            <person name="Hibbett D."/>
            <person name="Martinez A.T."/>
            <person name="Grigoriev I.V."/>
        </authorList>
    </citation>
    <scope>NUCLEOTIDE SEQUENCE</scope>
    <source>
        <strain evidence="2">CIRM-BRFM 674</strain>
    </source>
</reference>
<protein>
    <submittedName>
        <fullName evidence="2">Uncharacterized protein</fullName>
    </submittedName>
</protein>
<sequence length="508" mass="56201">MARKSDLIKRTSARRWYCDICLNHRGVKTKGELNRHMDTHDPTKRPFPQMSKSQLGKVPTNLTQFTNHPDPIIAMESQDNVSANSVGCHRTTTRQKKKAMRRTPYPLSAPNSSSSLLAKRNANEPILDRVNAQEYHDWTRSHLLKAHSNRNPRMLNKLATPVSTSGLSMSTHPRIKPSAPFNNGTQYSTGCDRTKTHSKNTRHAPYPLNAISSSSLSHSDFAPPQAQFIYALPAIVPTTRKRREPRKASAVSSSLSSSSSALALAEEKPDSSAFSVNPCRMRAPALGIVEPQETCDGVDVPRRMTRSQTKATSTTAPVSIACKDEYSSGWSYTSHSNIPIYSSALESSSHSMRWPSEDQLSDHSSPSSFSCNDIAFVGQPTPLLSSEDNRCIDPHLLSLQDLGVPPVFSEVEPASPTHQTLYLPISCCDYQDTPAPSSNRQDSVHTLLPELDPDLPLVYISPTDFGIPLDQADPFSGFEFLALERYETPDVGSSDFDEVPFIWAEHNR</sequence>
<name>A0A9P5Z7B3_9AGAR</name>
<feature type="compositionally biased region" description="Low complexity" evidence="1">
    <location>
        <begin position="106"/>
        <end position="115"/>
    </location>
</feature>
<keyword evidence="3" id="KW-1185">Reference proteome</keyword>
<dbReference type="AlphaFoldDB" id="A0A9P5Z7B3"/>
<feature type="compositionally biased region" description="Basic residues" evidence="1">
    <location>
        <begin position="91"/>
        <end position="101"/>
    </location>
</feature>
<accession>A0A9P5Z7B3</accession>
<feature type="region of interest" description="Disordered" evidence="1">
    <location>
        <begin position="81"/>
        <end position="115"/>
    </location>
</feature>
<feature type="compositionally biased region" description="Polar residues" evidence="1">
    <location>
        <begin position="180"/>
        <end position="191"/>
    </location>
</feature>